<evidence type="ECO:0000313" key="6">
    <source>
        <dbReference type="Proteomes" id="UP000675747"/>
    </source>
</evidence>
<evidence type="ECO:0000256" key="2">
    <source>
        <dbReference type="ARBA" id="ARBA00022840"/>
    </source>
</evidence>
<feature type="domain" description="Aminoglycoside phosphotransferase" evidence="3">
    <location>
        <begin position="53"/>
        <end position="269"/>
    </location>
</feature>
<gene>
    <name evidence="5" type="ORF">KB893_006210</name>
    <name evidence="4" type="ORF">KB893_15965</name>
</gene>
<keyword evidence="6" id="KW-1185">Reference proteome</keyword>
<dbReference type="Gene3D" id="3.90.1200.10">
    <property type="match status" value="1"/>
</dbReference>
<accession>A0A8J8AYR7</accession>
<keyword evidence="2" id="KW-0067">ATP-binding</keyword>
<name>A0A8J8AYR7_9GAMM</name>
<protein>
    <submittedName>
        <fullName evidence="4">Phosphotransferase</fullName>
    </submittedName>
</protein>
<dbReference type="Gene3D" id="3.30.200.20">
    <property type="entry name" value="Phosphorylase Kinase, domain 1"/>
    <property type="match status" value="1"/>
</dbReference>
<dbReference type="EMBL" id="JAGQFT020000003">
    <property type="protein sequence ID" value="MBS7456725.1"/>
    <property type="molecule type" value="Genomic_DNA"/>
</dbReference>
<dbReference type="Pfam" id="PF01636">
    <property type="entry name" value="APH"/>
    <property type="match status" value="1"/>
</dbReference>
<dbReference type="SUPFAM" id="SSF56112">
    <property type="entry name" value="Protein kinase-like (PK-like)"/>
    <property type="match status" value="1"/>
</dbReference>
<organism evidence="4">
    <name type="scientific">Coralloluteibacterium stylophorae</name>
    <dbReference type="NCBI Taxonomy" id="1776034"/>
    <lineage>
        <taxon>Bacteria</taxon>
        <taxon>Pseudomonadati</taxon>
        <taxon>Pseudomonadota</taxon>
        <taxon>Gammaproteobacteria</taxon>
        <taxon>Lysobacterales</taxon>
        <taxon>Lysobacteraceae</taxon>
        <taxon>Coralloluteibacterium</taxon>
    </lineage>
</organism>
<dbReference type="PANTHER" id="PTHR33540:SF1">
    <property type="entry name" value="N-ACETYLMURAMATE_N-ACETYLGLUCOSAMINE KINASE"/>
    <property type="match status" value="1"/>
</dbReference>
<keyword evidence="1" id="KW-0547">Nucleotide-binding</keyword>
<comment type="caution">
    <text evidence="4">The sequence shown here is derived from an EMBL/GenBank/DDBJ whole genome shotgun (WGS) entry which is preliminary data.</text>
</comment>
<reference evidence="5 6" key="1">
    <citation type="journal article" date="2021" name="Microbiol. Resour. Announc.">
        <title>Draft Genome Sequence of Coralloluteibacterium stylophorae LMG 29479T.</title>
        <authorList>
            <person name="Karlyshev A.V."/>
            <person name="Kudryashova E.B."/>
            <person name="Ariskina E.V."/>
            <person name="Conroy A.P."/>
            <person name="Abidueva E.Y."/>
        </authorList>
    </citation>
    <scope>NUCLEOTIDE SEQUENCE [LARGE SCALE GENOMIC DNA]</scope>
    <source>
        <strain evidence="5 6">LMG 29479</strain>
    </source>
</reference>
<reference evidence="4" key="2">
    <citation type="submission" date="2021-04" db="EMBL/GenBank/DDBJ databases">
        <authorList>
            <person name="Karlyshev A.V."/>
        </authorList>
    </citation>
    <scope>NUCLEOTIDE SEQUENCE</scope>
    <source>
        <strain evidence="4">LMG 29479</strain>
    </source>
</reference>
<dbReference type="AlphaFoldDB" id="A0A8J8AYR7"/>
<evidence type="ECO:0000313" key="4">
    <source>
        <dbReference type="EMBL" id="MBR0563991.1"/>
    </source>
</evidence>
<dbReference type="GO" id="GO:0005524">
    <property type="term" value="F:ATP binding"/>
    <property type="evidence" value="ECO:0007669"/>
    <property type="project" value="UniProtKB-KW"/>
</dbReference>
<dbReference type="EMBL" id="JAGQFT010000215">
    <property type="protein sequence ID" value="MBR0563991.1"/>
    <property type="molecule type" value="Genomic_DNA"/>
</dbReference>
<evidence type="ECO:0000259" key="3">
    <source>
        <dbReference type="Pfam" id="PF01636"/>
    </source>
</evidence>
<proteinExistence type="predicted"/>
<evidence type="ECO:0000256" key="1">
    <source>
        <dbReference type="ARBA" id="ARBA00022741"/>
    </source>
</evidence>
<evidence type="ECO:0000313" key="5">
    <source>
        <dbReference type="EMBL" id="MBS7456725.1"/>
    </source>
</evidence>
<dbReference type="InterPro" id="IPR011009">
    <property type="entry name" value="Kinase-like_dom_sf"/>
</dbReference>
<dbReference type="PANTHER" id="PTHR33540">
    <property type="entry name" value="TRNA THREONYLCARBAMOYLADENOSINE BIOSYNTHESIS PROTEIN TSAE"/>
    <property type="match status" value="1"/>
</dbReference>
<dbReference type="InterPro" id="IPR002575">
    <property type="entry name" value="Aminoglycoside_PTrfase"/>
</dbReference>
<dbReference type="Proteomes" id="UP000675747">
    <property type="component" value="Unassembled WGS sequence"/>
</dbReference>
<sequence>MGAESRRVYSVAPIRRPLRSVRDASDATSSARDRERLAWARGALACPTLVLERASFDAGFRSYWRVRGADAQAIVMDAPPATDDVRPWLAMGRVLAGAGLHVPAVLAEDVARGFLLIEDLGTRGYIDVLDAGNADALFADAIAALVVLQRIPPPPALGRYDRAFFERELGIFEEWFLHRHLGVTLDAREREAWKAIGDILIASNLAQPQVLTHRDWMPRNLMHCAPNPGVLDFQDAVVGPIAYDPASLFRDAFVSWPQARVEGWLRRYHEAAAAAGLPVPPWPRFARDADLAGAQRHLKILGIFARLHHRDGKPKYLVDAPRFLRYLLDAIARHPELAPLGALLDTRVLPRIAAADAAA</sequence>